<accession>A0A0C9YYN8</accession>
<name>A0A0C9YYN8_9AGAM</name>
<organism evidence="1 2">
    <name type="scientific">Pisolithus microcarpus 441</name>
    <dbReference type="NCBI Taxonomy" id="765257"/>
    <lineage>
        <taxon>Eukaryota</taxon>
        <taxon>Fungi</taxon>
        <taxon>Dikarya</taxon>
        <taxon>Basidiomycota</taxon>
        <taxon>Agaricomycotina</taxon>
        <taxon>Agaricomycetes</taxon>
        <taxon>Agaricomycetidae</taxon>
        <taxon>Boletales</taxon>
        <taxon>Sclerodermatineae</taxon>
        <taxon>Pisolithaceae</taxon>
        <taxon>Pisolithus</taxon>
    </lineage>
</organism>
<dbReference type="Gene3D" id="3.60.20.10">
    <property type="entry name" value="Glutamine Phosphoribosylpyrophosphate, subunit 1, domain 1"/>
    <property type="match status" value="1"/>
</dbReference>
<reference evidence="2" key="2">
    <citation type="submission" date="2015-01" db="EMBL/GenBank/DDBJ databases">
        <title>Evolutionary Origins and Diversification of the Mycorrhizal Mutualists.</title>
        <authorList>
            <consortium name="DOE Joint Genome Institute"/>
            <consortium name="Mycorrhizal Genomics Consortium"/>
            <person name="Kohler A."/>
            <person name="Kuo A."/>
            <person name="Nagy L.G."/>
            <person name="Floudas D."/>
            <person name="Copeland A."/>
            <person name="Barry K.W."/>
            <person name="Cichocki N."/>
            <person name="Veneault-Fourrey C."/>
            <person name="LaButti K."/>
            <person name="Lindquist E.A."/>
            <person name="Lipzen A."/>
            <person name="Lundell T."/>
            <person name="Morin E."/>
            <person name="Murat C."/>
            <person name="Riley R."/>
            <person name="Ohm R."/>
            <person name="Sun H."/>
            <person name="Tunlid A."/>
            <person name="Henrissat B."/>
            <person name="Grigoriev I.V."/>
            <person name="Hibbett D.S."/>
            <person name="Martin F."/>
        </authorList>
    </citation>
    <scope>NUCLEOTIDE SEQUENCE [LARGE SCALE GENOMIC DNA]</scope>
    <source>
        <strain evidence="2">441</strain>
    </source>
</reference>
<proteinExistence type="predicted"/>
<evidence type="ECO:0000313" key="2">
    <source>
        <dbReference type="Proteomes" id="UP000054018"/>
    </source>
</evidence>
<dbReference type="AlphaFoldDB" id="A0A0C9YYN8"/>
<sequence>MSSLINAVAMAPIIMFKNHVRDVATKGESPSEALDLSVCTYGFSVFSSESQLYQVCALCGRDLYVVVHRLPCRLEYALKAITGSGHAAVSLRGKDPSVVITQKKVPDKLTNASSVTHLRGITPTIGCVMTGRMGELYRISLLQLLD</sequence>
<dbReference type="InterPro" id="IPR029055">
    <property type="entry name" value="Ntn_hydrolases_N"/>
</dbReference>
<dbReference type="OrthoDB" id="5835702at2759"/>
<dbReference type="STRING" id="765257.A0A0C9YYN8"/>
<dbReference type="HOGENOM" id="CLU_1778237_0_0_1"/>
<dbReference type="EMBL" id="KN833745">
    <property type="protein sequence ID" value="KIK21896.1"/>
    <property type="molecule type" value="Genomic_DNA"/>
</dbReference>
<gene>
    <name evidence="1" type="ORF">PISMIDRAFT_11924</name>
</gene>
<reference evidence="1 2" key="1">
    <citation type="submission" date="2014-04" db="EMBL/GenBank/DDBJ databases">
        <authorList>
            <consortium name="DOE Joint Genome Institute"/>
            <person name="Kuo A."/>
            <person name="Kohler A."/>
            <person name="Costa M.D."/>
            <person name="Nagy L.G."/>
            <person name="Floudas D."/>
            <person name="Copeland A."/>
            <person name="Barry K.W."/>
            <person name="Cichocki N."/>
            <person name="Veneault-Fourrey C."/>
            <person name="LaButti K."/>
            <person name="Lindquist E.A."/>
            <person name="Lipzen A."/>
            <person name="Lundell T."/>
            <person name="Morin E."/>
            <person name="Murat C."/>
            <person name="Sun H."/>
            <person name="Tunlid A."/>
            <person name="Henrissat B."/>
            <person name="Grigoriev I.V."/>
            <person name="Hibbett D.S."/>
            <person name="Martin F."/>
            <person name="Nordberg H.P."/>
            <person name="Cantor M.N."/>
            <person name="Hua S.X."/>
        </authorList>
    </citation>
    <scope>NUCLEOTIDE SEQUENCE [LARGE SCALE GENOMIC DNA]</scope>
    <source>
        <strain evidence="1 2">441</strain>
    </source>
</reference>
<protein>
    <submittedName>
        <fullName evidence="1">Uncharacterized protein</fullName>
    </submittedName>
</protein>
<dbReference type="SUPFAM" id="SSF56235">
    <property type="entry name" value="N-terminal nucleophile aminohydrolases (Ntn hydrolases)"/>
    <property type="match status" value="1"/>
</dbReference>
<keyword evidence="2" id="KW-1185">Reference proteome</keyword>
<dbReference type="Proteomes" id="UP000054018">
    <property type="component" value="Unassembled WGS sequence"/>
</dbReference>
<evidence type="ECO:0000313" key="1">
    <source>
        <dbReference type="EMBL" id="KIK21896.1"/>
    </source>
</evidence>